<organism evidence="1 2">
    <name type="scientific">Haloarcula saliterrae</name>
    <dbReference type="NCBI Taxonomy" id="2950534"/>
    <lineage>
        <taxon>Archaea</taxon>
        <taxon>Methanobacteriati</taxon>
        <taxon>Methanobacteriota</taxon>
        <taxon>Stenosarchaea group</taxon>
        <taxon>Halobacteria</taxon>
        <taxon>Halobacteriales</taxon>
        <taxon>Haloarculaceae</taxon>
        <taxon>Haloarcula</taxon>
    </lineage>
</organism>
<dbReference type="EMBL" id="JAMQON010000005">
    <property type="protein sequence ID" value="MDS0261028.1"/>
    <property type="molecule type" value="Genomic_DNA"/>
</dbReference>
<protein>
    <submittedName>
        <fullName evidence="1">Uncharacterized protein</fullName>
    </submittedName>
</protein>
<evidence type="ECO:0000313" key="1">
    <source>
        <dbReference type="EMBL" id="MDS0261028.1"/>
    </source>
</evidence>
<accession>A0ABU2FFI9</accession>
<reference evidence="1 2" key="1">
    <citation type="submission" date="2022-06" db="EMBL/GenBank/DDBJ databases">
        <title>Haloarcula sp. a new haloarchaeum isolate from saline soil.</title>
        <authorList>
            <person name="Strakova D."/>
            <person name="Galisteo C."/>
            <person name="Sanchez-Porro C."/>
            <person name="Ventosa A."/>
        </authorList>
    </citation>
    <scope>NUCLEOTIDE SEQUENCE [LARGE SCALE GENOMIC DNA]</scope>
    <source>
        <strain evidence="1 2">S1CR25-12</strain>
    </source>
</reference>
<comment type="caution">
    <text evidence="1">The sequence shown here is derived from an EMBL/GenBank/DDBJ whole genome shotgun (WGS) entry which is preliminary data.</text>
</comment>
<keyword evidence="2" id="KW-1185">Reference proteome</keyword>
<dbReference type="RefSeq" id="WP_310920817.1">
    <property type="nucleotide sequence ID" value="NZ_JAMQON010000005.1"/>
</dbReference>
<evidence type="ECO:0000313" key="2">
    <source>
        <dbReference type="Proteomes" id="UP001259659"/>
    </source>
</evidence>
<dbReference type="Proteomes" id="UP001259659">
    <property type="component" value="Unassembled WGS sequence"/>
</dbReference>
<gene>
    <name evidence="1" type="ORF">NDI56_16635</name>
</gene>
<proteinExistence type="predicted"/>
<sequence>MTDGIILVDFFTSELRDDILNEVIRAGDDAGFETPELESIDASDQGKPGVTLSWPFKEVDVAIHYDNDWDELERALTVTLFSGALQSSGLEHPDEFVDSVIDLVCSLAESNDPEYVAAHNAVSTDSDPVIPTTRPILDDIDRLPTLGIYSRDMVDVLGGRDRVLETPAWRVEELDNGQILIITEEPPWYHGGGTANATRFLLSDDE</sequence>
<name>A0ABU2FFI9_9EURY</name>